<reference evidence="1" key="1">
    <citation type="submission" date="2020-03" db="EMBL/GenBank/DDBJ databases">
        <title>The deep terrestrial virosphere.</title>
        <authorList>
            <person name="Holmfeldt K."/>
            <person name="Nilsson E."/>
            <person name="Simone D."/>
            <person name="Lopez-Fernandez M."/>
            <person name="Wu X."/>
            <person name="de Brujin I."/>
            <person name="Lundin D."/>
            <person name="Andersson A."/>
            <person name="Bertilsson S."/>
            <person name="Dopson M."/>
        </authorList>
    </citation>
    <scope>NUCLEOTIDE SEQUENCE</scope>
    <source>
        <strain evidence="1">MM415B04250</strain>
    </source>
</reference>
<evidence type="ECO:0000313" key="1">
    <source>
        <dbReference type="EMBL" id="QJA93386.1"/>
    </source>
</evidence>
<gene>
    <name evidence="1" type="ORF">MM415B04250_0002</name>
</gene>
<name>A0A6M3LE48_9ZZZZ</name>
<dbReference type="AlphaFoldDB" id="A0A6M3LE48"/>
<protein>
    <submittedName>
        <fullName evidence="1">Uncharacterized protein</fullName>
    </submittedName>
</protein>
<proteinExistence type="predicted"/>
<organism evidence="1">
    <name type="scientific">viral metagenome</name>
    <dbReference type="NCBI Taxonomy" id="1070528"/>
    <lineage>
        <taxon>unclassified sequences</taxon>
        <taxon>metagenomes</taxon>
        <taxon>organismal metagenomes</taxon>
    </lineage>
</organism>
<sequence length="122" mass="13585">MKYFQMFRITGVANSITYDSGLKSTESEKKRLVSCHISVEKYAATDDNEVQGWHERAKVFDIPEKMFPTELNNATAMTAAGSKIQSVPVDLDIPVGEIFKVAIKCAATDVDVRGAYEYEIIT</sequence>
<dbReference type="EMBL" id="MT143145">
    <property type="protein sequence ID" value="QJA93386.1"/>
    <property type="molecule type" value="Genomic_DNA"/>
</dbReference>
<accession>A0A6M3LE48</accession>